<dbReference type="OrthoDB" id="9796486at2"/>
<name>A0A1G6KYX4_9FIRM</name>
<dbReference type="Pfam" id="PF00175">
    <property type="entry name" value="NAD_binding_1"/>
    <property type="match status" value="1"/>
</dbReference>
<evidence type="ECO:0000313" key="11">
    <source>
        <dbReference type="Proteomes" id="UP000295758"/>
    </source>
</evidence>
<feature type="binding site" evidence="1">
    <location>
        <position position="247"/>
    </location>
    <ligand>
        <name>[2Fe-2S] cluster</name>
        <dbReference type="ChEBI" id="CHEBI:190135"/>
    </ligand>
</feature>
<dbReference type="EMBL" id="FMYT01000005">
    <property type="protein sequence ID" value="SDC36133.1"/>
    <property type="molecule type" value="Genomic_DNA"/>
</dbReference>
<evidence type="ECO:0000313" key="3">
    <source>
        <dbReference type="EMBL" id="PXV68222.1"/>
    </source>
</evidence>
<dbReference type="GO" id="GO:0006221">
    <property type="term" value="P:pyrimidine nucleotide biosynthetic process"/>
    <property type="evidence" value="ECO:0007669"/>
    <property type="project" value="InterPro"/>
</dbReference>
<evidence type="ECO:0000259" key="2">
    <source>
        <dbReference type="PROSITE" id="PS51384"/>
    </source>
</evidence>
<reference evidence="8 9" key="1">
    <citation type="submission" date="2016-10" db="EMBL/GenBank/DDBJ databases">
        <authorList>
            <person name="Varghese N."/>
            <person name="Submissions S."/>
        </authorList>
    </citation>
    <scope>NUCLEOTIDE SEQUENCE [LARGE SCALE GENOMIC DNA]</scope>
    <source>
        <strain evidence="4 12">WG10</strain>
        <strain evidence="5 9">WG2</strain>
        <strain evidence="6 8">WG5</strain>
    </source>
</reference>
<evidence type="ECO:0000313" key="8">
    <source>
        <dbReference type="Proteomes" id="UP000198612"/>
    </source>
</evidence>
<dbReference type="PRINTS" id="PR00410">
    <property type="entry name" value="PHEHYDRXLASE"/>
</dbReference>
<dbReference type="InterPro" id="IPR001433">
    <property type="entry name" value="OxRdtase_FAD/NAD-bd"/>
</dbReference>
<dbReference type="Proteomes" id="UP000199519">
    <property type="component" value="Unassembled WGS sequence"/>
</dbReference>
<dbReference type="PANTHER" id="PTHR43513">
    <property type="entry name" value="DIHYDROOROTATE DEHYDROGENASE B (NAD(+)), ELECTRON TRANSFER SUBUNIT"/>
    <property type="match status" value="1"/>
</dbReference>
<dbReference type="EMBL" id="FNBJ01000025">
    <property type="protein sequence ID" value="SDF80220.1"/>
    <property type="molecule type" value="Genomic_DNA"/>
</dbReference>
<dbReference type="PROSITE" id="PS51384">
    <property type="entry name" value="FAD_FR"/>
    <property type="match status" value="1"/>
</dbReference>
<dbReference type="InterPro" id="IPR017927">
    <property type="entry name" value="FAD-bd_FR_type"/>
</dbReference>
<evidence type="ECO:0000313" key="7">
    <source>
        <dbReference type="EMBL" id="TDS35418.1"/>
    </source>
</evidence>
<dbReference type="InterPro" id="IPR050353">
    <property type="entry name" value="PyrK_electron_transfer"/>
</dbReference>
<evidence type="ECO:0000256" key="1">
    <source>
        <dbReference type="PIRSR" id="PIRSR006816-2"/>
    </source>
</evidence>
<dbReference type="SUPFAM" id="SSF52343">
    <property type="entry name" value="Ferredoxin reductase-like, C-terminal NADP-linked domain"/>
    <property type="match status" value="1"/>
</dbReference>
<dbReference type="CDD" id="cd06221">
    <property type="entry name" value="sulfite_reductase_like"/>
    <property type="match status" value="1"/>
</dbReference>
<dbReference type="EMBL" id="FOHG01000025">
    <property type="protein sequence ID" value="SET09637.1"/>
    <property type="molecule type" value="Genomic_DNA"/>
</dbReference>
<keyword evidence="1" id="KW-0001">2Fe-2S</keyword>
<evidence type="ECO:0000313" key="4">
    <source>
        <dbReference type="EMBL" id="SDC36133.1"/>
    </source>
</evidence>
<feature type="binding site" evidence="1">
    <location>
        <position position="239"/>
    </location>
    <ligand>
        <name>[2Fe-2S] cluster</name>
        <dbReference type="ChEBI" id="CHEBI:190135"/>
    </ligand>
</feature>
<evidence type="ECO:0000313" key="5">
    <source>
        <dbReference type="EMBL" id="SDF80220.1"/>
    </source>
</evidence>
<evidence type="ECO:0000313" key="9">
    <source>
        <dbReference type="Proteomes" id="UP000199519"/>
    </source>
</evidence>
<sequence>MNTAVEKRKINPYLTHKAEILKIFKETEVEYTFRLESDFNLNFGQFLEVSIPGYGEAPISVSNFTDEWLELTIRKVGKLTDKIHELQEGDHLYLRGPYGNGFKLENYRDKNIIVAAGGTGLAPVRSLIEYANNNLDDFSDFEVLAGFKNAQSLLFERDIKRWRENFDVLLTVDQTCDIWGECVGLITEHIAELHLDNIENTEIIVVGPPPMMKYSIIEFQKLGVPDDQIWVSYERKMHCGLGKCGHCKIEDSYVCVDGPVYNYADVKEIKD</sequence>
<protein>
    <submittedName>
        <fullName evidence="4">Anaerobic sulfite reductase subunit B</fullName>
    </submittedName>
</protein>
<dbReference type="InterPro" id="IPR017938">
    <property type="entry name" value="Riboflavin_synthase-like_b-brl"/>
</dbReference>
<keyword evidence="9" id="KW-1185">Reference proteome</keyword>
<keyword evidence="1" id="KW-0411">Iron-sulfur</keyword>
<dbReference type="InterPro" id="IPR012165">
    <property type="entry name" value="Cyt_c3_hydrogenase_gsu"/>
</dbReference>
<feature type="domain" description="FAD-binding FR-type" evidence="2">
    <location>
        <begin position="13"/>
        <end position="104"/>
    </location>
</feature>
<evidence type="ECO:0000313" key="10">
    <source>
        <dbReference type="Proteomes" id="UP000247389"/>
    </source>
</evidence>
<dbReference type="EMBL" id="QICM01000005">
    <property type="protein sequence ID" value="PXV68222.1"/>
    <property type="molecule type" value="Genomic_DNA"/>
</dbReference>
<comment type="cofactor">
    <cofactor evidence="1">
        <name>[2Fe-2S] cluster</name>
        <dbReference type="ChEBI" id="CHEBI:190135"/>
    </cofactor>
    <text evidence="1">Binds 1 [2Fe-2S] cluster per subunit.</text>
</comment>
<feature type="binding site" evidence="1">
    <location>
        <position position="244"/>
    </location>
    <ligand>
        <name>[2Fe-2S] cluster</name>
        <dbReference type="ChEBI" id="CHEBI:190135"/>
    </ligand>
</feature>
<keyword evidence="1" id="KW-0479">Metal-binding</keyword>
<dbReference type="RefSeq" id="WP_073157057.1">
    <property type="nucleotide sequence ID" value="NZ_FMYT01000005.1"/>
</dbReference>
<dbReference type="Proteomes" id="UP000324896">
    <property type="component" value="Unassembled WGS sequence"/>
</dbReference>
<dbReference type="Proteomes" id="UP000198612">
    <property type="component" value="Unassembled WGS sequence"/>
</dbReference>
<keyword evidence="1" id="KW-0408">Iron</keyword>
<proteinExistence type="predicted"/>
<dbReference type="AlphaFoldDB" id="A0A1G6KYX4"/>
<gene>
    <name evidence="7" type="ORF">BY453_101137</name>
    <name evidence="3" type="ORF">C8C78_10514</name>
    <name evidence="4" type="ORF">SAMN04488597_10552</name>
    <name evidence="5" type="ORF">SAMN04488598_12515</name>
    <name evidence="6" type="ORF">SAMN04515652_12515</name>
</gene>
<accession>A0A1G6KYX4</accession>
<dbReference type="Gene3D" id="2.40.30.10">
    <property type="entry name" value="Translation factors"/>
    <property type="match status" value="1"/>
</dbReference>
<dbReference type="GO" id="GO:0046872">
    <property type="term" value="F:metal ion binding"/>
    <property type="evidence" value="ECO:0007669"/>
    <property type="project" value="UniProtKB-KW"/>
</dbReference>
<dbReference type="GO" id="GO:0050660">
    <property type="term" value="F:flavin adenine dinucleotide binding"/>
    <property type="evidence" value="ECO:0007669"/>
    <property type="project" value="InterPro"/>
</dbReference>
<dbReference type="EMBL" id="SOAA01000001">
    <property type="protein sequence ID" value="TDS35418.1"/>
    <property type="molecule type" value="Genomic_DNA"/>
</dbReference>
<evidence type="ECO:0000313" key="6">
    <source>
        <dbReference type="EMBL" id="SET09637.1"/>
    </source>
</evidence>
<dbReference type="InterPro" id="IPR014260">
    <property type="entry name" value="Sulphite_reductase_B"/>
</dbReference>
<evidence type="ECO:0000313" key="12">
    <source>
        <dbReference type="Proteomes" id="UP000324896"/>
    </source>
</evidence>
<dbReference type="InterPro" id="IPR039261">
    <property type="entry name" value="FNR_nucleotide-bd"/>
</dbReference>
<dbReference type="Proteomes" id="UP000247389">
    <property type="component" value="Unassembled WGS sequence"/>
</dbReference>
<dbReference type="Proteomes" id="UP000295758">
    <property type="component" value="Unassembled WGS sequence"/>
</dbReference>
<dbReference type="PANTHER" id="PTHR43513:SF1">
    <property type="entry name" value="ANAEROBIC SULFITE REDUCTASE SUBUNIT B"/>
    <property type="match status" value="1"/>
</dbReference>
<dbReference type="GO" id="GO:0016491">
    <property type="term" value="F:oxidoreductase activity"/>
    <property type="evidence" value="ECO:0007669"/>
    <property type="project" value="InterPro"/>
</dbReference>
<reference evidence="7 11" key="3">
    <citation type="submission" date="2019-03" db="EMBL/GenBank/DDBJ databases">
        <title>Deep subsurface shale carbon reservoir microbial communities from Ohio and West Virginia, USA.</title>
        <authorList>
            <person name="Wrighton K."/>
        </authorList>
    </citation>
    <scope>NUCLEOTIDE SEQUENCE [LARGE SCALE GENOMIC DNA]</scope>
    <source>
        <strain evidence="7 11">UTICA-S4D12</strain>
    </source>
</reference>
<reference evidence="3 10" key="2">
    <citation type="submission" date="2018-04" db="EMBL/GenBank/DDBJ databases">
        <title>Subsurface microbial communities from deep shales in Ohio and West Virginia, USA.</title>
        <authorList>
            <person name="Wrighton K."/>
        </authorList>
    </citation>
    <scope>NUCLEOTIDE SEQUENCE [LARGE SCALE GENOMIC DNA]</scope>
    <source>
        <strain evidence="3 10">MSL28</strain>
    </source>
</reference>
<dbReference type="Gene3D" id="3.40.50.80">
    <property type="entry name" value="Nucleotide-binding domain of ferredoxin-NADP reductase (FNR) module"/>
    <property type="match status" value="1"/>
</dbReference>
<dbReference type="PIRSF" id="PIRSF006816">
    <property type="entry name" value="Cyc3_hyd_g"/>
    <property type="match status" value="1"/>
</dbReference>
<dbReference type="Pfam" id="PF10418">
    <property type="entry name" value="DHODB_Fe-S_bind"/>
    <property type="match status" value="1"/>
</dbReference>
<organism evidence="4 12">
    <name type="scientific">Halanaerobium congolense</name>
    <dbReference type="NCBI Taxonomy" id="54121"/>
    <lineage>
        <taxon>Bacteria</taxon>
        <taxon>Bacillati</taxon>
        <taxon>Bacillota</taxon>
        <taxon>Clostridia</taxon>
        <taxon>Halanaerobiales</taxon>
        <taxon>Halanaerobiaceae</taxon>
        <taxon>Halanaerobium</taxon>
    </lineage>
</organism>
<feature type="binding site" evidence="1">
    <location>
        <position position="255"/>
    </location>
    <ligand>
        <name>[2Fe-2S] cluster</name>
        <dbReference type="ChEBI" id="CHEBI:190135"/>
    </ligand>
</feature>
<dbReference type="SUPFAM" id="SSF63380">
    <property type="entry name" value="Riboflavin synthase domain-like"/>
    <property type="match status" value="1"/>
</dbReference>
<dbReference type="InterPro" id="IPR019480">
    <property type="entry name" value="Dihydroorotate_DH_Fe-S-bd"/>
</dbReference>
<dbReference type="GO" id="GO:0051537">
    <property type="term" value="F:2 iron, 2 sulfur cluster binding"/>
    <property type="evidence" value="ECO:0007669"/>
    <property type="project" value="UniProtKB-KW"/>
</dbReference>
<dbReference type="NCBIfam" id="TIGR02911">
    <property type="entry name" value="sulfite_red_B"/>
    <property type="match status" value="1"/>
</dbReference>